<sequence length="448" mass="49665">MSLPGPVERALERIGWGKYQTRLYFNCLAGVTTSMIWTETTSIMMYKSKDLEGILKTLVPMSLNLGTLLGCYLFSYLIGYLGRAPVYRNTIIVTALGGMIISIFPYEYVILIGLLIIGFGIGGDMTLSSTVLMESIPPSNMRVITMLNIGYSFGTGLAIGVAIIIEAVYFASVPDWVILIWMGTLFSGILIWLRKGILESPMYLHSKGDLRLEAVMQQIAKINGKNHTNVSLDESRKPEGEVHVEREKNLISVFKRPYITATLVQSIQYLTCNFAYFGMILFMPMILPETSTLESYTVILIQQLCGMAGCGLAAYMIYTPLGRRGTETLGFILAGFCMYPFMASDKLWIIYTFSCLISCFLMIGSSTMYTHSQELYPTHIRGIGVGWLTGMCLMTSVITPPIIGILQELVGNFLVLGLCGACFFIAGSLSYLLPETLSAREVYIENNI</sequence>
<proteinExistence type="predicted"/>
<keyword evidence="4 6" id="KW-1133">Transmembrane helix</keyword>
<evidence type="ECO:0000256" key="3">
    <source>
        <dbReference type="ARBA" id="ARBA00022692"/>
    </source>
</evidence>
<comment type="subcellular location">
    <subcellularLocation>
        <location evidence="1">Membrane</location>
        <topology evidence="1">Multi-pass membrane protein</topology>
    </subcellularLocation>
</comment>
<dbReference type="SUPFAM" id="SSF103473">
    <property type="entry name" value="MFS general substrate transporter"/>
    <property type="match status" value="1"/>
</dbReference>
<keyword evidence="5 6" id="KW-0472">Membrane</keyword>
<feature type="transmembrane region" description="Helical" evidence="6">
    <location>
        <begin position="176"/>
        <end position="193"/>
    </location>
</feature>
<feature type="transmembrane region" description="Helical" evidence="6">
    <location>
        <begin position="348"/>
        <end position="370"/>
    </location>
</feature>
<dbReference type="AlphaFoldDB" id="A0AAU9I8F2"/>
<dbReference type="InterPro" id="IPR020846">
    <property type="entry name" value="MFS_dom"/>
</dbReference>
<dbReference type="GO" id="GO:0016020">
    <property type="term" value="C:membrane"/>
    <property type="evidence" value="ECO:0007669"/>
    <property type="project" value="UniProtKB-SubCell"/>
</dbReference>
<comment type="caution">
    <text evidence="8">The sequence shown here is derived from an EMBL/GenBank/DDBJ whole genome shotgun (WGS) entry which is preliminary data.</text>
</comment>
<evidence type="ECO:0000313" key="8">
    <source>
        <dbReference type="EMBL" id="CAG9310245.1"/>
    </source>
</evidence>
<evidence type="ECO:0000313" key="9">
    <source>
        <dbReference type="Proteomes" id="UP001162131"/>
    </source>
</evidence>
<evidence type="ECO:0000256" key="4">
    <source>
        <dbReference type="ARBA" id="ARBA00022989"/>
    </source>
</evidence>
<evidence type="ECO:0000259" key="7">
    <source>
        <dbReference type="PROSITE" id="PS50850"/>
    </source>
</evidence>
<dbReference type="InterPro" id="IPR005828">
    <property type="entry name" value="MFS_sugar_transport-like"/>
</dbReference>
<evidence type="ECO:0000256" key="1">
    <source>
        <dbReference type="ARBA" id="ARBA00004141"/>
    </source>
</evidence>
<feature type="transmembrane region" description="Helical" evidence="6">
    <location>
        <begin position="266"/>
        <end position="287"/>
    </location>
</feature>
<feature type="domain" description="Major facilitator superfamily (MFS) profile" evidence="7">
    <location>
        <begin position="18"/>
        <end position="438"/>
    </location>
</feature>
<name>A0AAU9I8F2_9CILI</name>
<dbReference type="InterPro" id="IPR036259">
    <property type="entry name" value="MFS_trans_sf"/>
</dbReference>
<dbReference type="PROSITE" id="PS50850">
    <property type="entry name" value="MFS"/>
    <property type="match status" value="1"/>
</dbReference>
<keyword evidence="9" id="KW-1185">Reference proteome</keyword>
<dbReference type="Proteomes" id="UP001162131">
    <property type="component" value="Unassembled WGS sequence"/>
</dbReference>
<dbReference type="Gene3D" id="1.20.1250.20">
    <property type="entry name" value="MFS general substrate transporter like domains"/>
    <property type="match status" value="1"/>
</dbReference>
<protein>
    <recommendedName>
        <fullName evidence="7">Major facilitator superfamily (MFS) profile domain-containing protein</fullName>
    </recommendedName>
</protein>
<keyword evidence="3 6" id="KW-0812">Transmembrane</keyword>
<dbReference type="PANTHER" id="PTHR23511:SF5">
    <property type="entry name" value="MAJOR FACILITATOR-TYPE TRANSPORTER HXNZ-RELATED"/>
    <property type="match status" value="1"/>
</dbReference>
<feature type="transmembrane region" description="Helical" evidence="6">
    <location>
        <begin position="409"/>
        <end position="433"/>
    </location>
</feature>
<feature type="transmembrane region" description="Helical" evidence="6">
    <location>
        <begin position="145"/>
        <end position="170"/>
    </location>
</feature>
<dbReference type="Pfam" id="PF00083">
    <property type="entry name" value="Sugar_tr"/>
    <property type="match status" value="1"/>
</dbReference>
<evidence type="ECO:0000256" key="6">
    <source>
        <dbReference type="SAM" id="Phobius"/>
    </source>
</evidence>
<organism evidence="8 9">
    <name type="scientific">Blepharisma stoltei</name>
    <dbReference type="NCBI Taxonomy" id="1481888"/>
    <lineage>
        <taxon>Eukaryota</taxon>
        <taxon>Sar</taxon>
        <taxon>Alveolata</taxon>
        <taxon>Ciliophora</taxon>
        <taxon>Postciliodesmatophora</taxon>
        <taxon>Heterotrichea</taxon>
        <taxon>Heterotrichida</taxon>
        <taxon>Blepharismidae</taxon>
        <taxon>Blepharisma</taxon>
    </lineage>
</organism>
<feature type="transmembrane region" description="Helical" evidence="6">
    <location>
        <begin position="23"/>
        <end position="46"/>
    </location>
</feature>
<accession>A0AAU9I8F2</accession>
<gene>
    <name evidence="8" type="ORF">BSTOLATCC_MIC1099</name>
</gene>
<feature type="transmembrane region" description="Helical" evidence="6">
    <location>
        <begin position="382"/>
        <end position="403"/>
    </location>
</feature>
<keyword evidence="2" id="KW-0813">Transport</keyword>
<evidence type="ECO:0000256" key="2">
    <source>
        <dbReference type="ARBA" id="ARBA00022448"/>
    </source>
</evidence>
<evidence type="ECO:0000256" key="5">
    <source>
        <dbReference type="ARBA" id="ARBA00023136"/>
    </source>
</evidence>
<feature type="transmembrane region" description="Helical" evidence="6">
    <location>
        <begin position="86"/>
        <end position="104"/>
    </location>
</feature>
<feature type="transmembrane region" description="Helical" evidence="6">
    <location>
        <begin position="58"/>
        <end position="79"/>
    </location>
</feature>
<feature type="transmembrane region" description="Helical" evidence="6">
    <location>
        <begin position="110"/>
        <end position="133"/>
    </location>
</feature>
<dbReference type="EMBL" id="CAJZBQ010000002">
    <property type="protein sequence ID" value="CAG9310245.1"/>
    <property type="molecule type" value="Genomic_DNA"/>
</dbReference>
<dbReference type="GO" id="GO:0022857">
    <property type="term" value="F:transmembrane transporter activity"/>
    <property type="evidence" value="ECO:0007669"/>
    <property type="project" value="InterPro"/>
</dbReference>
<reference evidence="8" key="1">
    <citation type="submission" date="2021-09" db="EMBL/GenBank/DDBJ databases">
        <authorList>
            <consortium name="AG Swart"/>
            <person name="Singh M."/>
            <person name="Singh A."/>
            <person name="Seah K."/>
            <person name="Emmerich C."/>
        </authorList>
    </citation>
    <scope>NUCLEOTIDE SEQUENCE</scope>
    <source>
        <strain evidence="8">ATCC30299</strain>
    </source>
</reference>
<dbReference type="PANTHER" id="PTHR23511">
    <property type="entry name" value="SYNAPTIC VESICLE GLYCOPROTEIN 2"/>
    <property type="match status" value="1"/>
</dbReference>
<feature type="transmembrane region" description="Helical" evidence="6">
    <location>
        <begin position="299"/>
        <end position="318"/>
    </location>
</feature>